<evidence type="ECO:0000313" key="3">
    <source>
        <dbReference type="Proteomes" id="UP000009336"/>
    </source>
</evidence>
<feature type="transmembrane region" description="Helical" evidence="1">
    <location>
        <begin position="21"/>
        <end position="40"/>
    </location>
</feature>
<feature type="transmembrane region" description="Helical" evidence="1">
    <location>
        <begin position="46"/>
        <end position="66"/>
    </location>
</feature>
<gene>
    <name evidence="2" type="ORF">OOA_01080</name>
</gene>
<proteinExistence type="predicted"/>
<organism evidence="2 3">
    <name type="scientific">Providencia burhodogranariea DSM 19968</name>
    <dbReference type="NCBI Taxonomy" id="1141662"/>
    <lineage>
        <taxon>Bacteria</taxon>
        <taxon>Pseudomonadati</taxon>
        <taxon>Pseudomonadota</taxon>
        <taxon>Gammaproteobacteria</taxon>
        <taxon>Enterobacterales</taxon>
        <taxon>Morganellaceae</taxon>
        <taxon>Providencia</taxon>
    </lineage>
</organism>
<keyword evidence="1" id="KW-0812">Transmembrane</keyword>
<name>K8X9H7_9GAMM</name>
<sequence length="71" mass="8074">MFRFIGSFVNGLSDMMSVNSRRIIVVILAISTIATTITIQSINIHFILAFLFISISLYLPEIYKFIMRTVA</sequence>
<protein>
    <submittedName>
        <fullName evidence="2">Uncharacterized protein</fullName>
    </submittedName>
</protein>
<dbReference type="Proteomes" id="UP000009336">
    <property type="component" value="Unassembled WGS sequence"/>
</dbReference>
<accession>K8X9H7</accession>
<keyword evidence="3" id="KW-1185">Reference proteome</keyword>
<dbReference type="EMBL" id="AKKL01000002">
    <property type="protein sequence ID" value="EKT65085.1"/>
    <property type="molecule type" value="Genomic_DNA"/>
</dbReference>
<dbReference type="HOGENOM" id="CLU_2736789_0_0_6"/>
<evidence type="ECO:0000256" key="1">
    <source>
        <dbReference type="SAM" id="Phobius"/>
    </source>
</evidence>
<dbReference type="AlphaFoldDB" id="K8X9H7"/>
<keyword evidence="1" id="KW-1133">Transmembrane helix</keyword>
<comment type="caution">
    <text evidence="2">The sequence shown here is derived from an EMBL/GenBank/DDBJ whole genome shotgun (WGS) entry which is preliminary data.</text>
</comment>
<keyword evidence="1" id="KW-0472">Membrane</keyword>
<evidence type="ECO:0000313" key="2">
    <source>
        <dbReference type="EMBL" id="EKT65085.1"/>
    </source>
</evidence>
<dbReference type="PATRIC" id="fig|1141662.3.peg.220"/>
<reference evidence="2 3" key="1">
    <citation type="journal article" date="2012" name="BMC Genomics">
        <title>Comparative genomics of bacteria in the genus Providencia isolated from wild Drosophila melanogaster.</title>
        <authorList>
            <person name="Galac M.R."/>
            <person name="Lazzaro B.P."/>
        </authorList>
    </citation>
    <scope>NUCLEOTIDE SEQUENCE [LARGE SCALE GENOMIC DNA]</scope>
    <source>
        <strain evidence="2 3">DSM 19968</strain>
    </source>
</reference>